<accession>A0ABR1L7G5</accession>
<feature type="compositionally biased region" description="Polar residues" evidence="1">
    <location>
        <begin position="32"/>
        <end position="44"/>
    </location>
</feature>
<keyword evidence="2" id="KW-0472">Membrane</keyword>
<organism evidence="3 4">
    <name type="scientific">Phyllosticta citricarpa</name>
    <dbReference type="NCBI Taxonomy" id="55181"/>
    <lineage>
        <taxon>Eukaryota</taxon>
        <taxon>Fungi</taxon>
        <taxon>Dikarya</taxon>
        <taxon>Ascomycota</taxon>
        <taxon>Pezizomycotina</taxon>
        <taxon>Dothideomycetes</taxon>
        <taxon>Dothideomycetes incertae sedis</taxon>
        <taxon>Botryosphaeriales</taxon>
        <taxon>Phyllostictaceae</taxon>
        <taxon>Phyllosticta</taxon>
    </lineage>
</organism>
<dbReference type="Proteomes" id="UP001365128">
    <property type="component" value="Unassembled WGS sequence"/>
</dbReference>
<proteinExistence type="predicted"/>
<dbReference type="PANTHER" id="PTHR38694:SF1">
    <property type="entry name" value="PEROXIN DOMAIN-CONTAINING PROTEIN"/>
    <property type="match status" value="1"/>
</dbReference>
<feature type="compositionally biased region" description="Pro residues" evidence="1">
    <location>
        <begin position="457"/>
        <end position="471"/>
    </location>
</feature>
<name>A0ABR1L7G5_9PEZI</name>
<sequence>MTDQERSTSSSSSAKPPGKRLIDLLPIPAVSDPTTTDQAETLSDKPTLSHALAMDNHPAEKGLAQHAFQRQHEKEVMDLGWNESEEEITDPLVGGLENEELWLLCRRFNKQVYHVKSSPRPAPGNLDMYIADQEEFSPDKLRATIERLYMTVIIGLLAACKQIARIRSWRERRRTACFCFAYYAAWAFDMLVPLNGLTLIGLILFPPLRDMMFPPAPLALVDAKTGTLQNPKAGLLGSHDSVTGAPENYKGEAVEQEARNFVNSIASIAISSASGKRSEKDSHSDSEDESPQDVTPDPTAIAVGAADAKSKASGTVPAADYDKTKVPMDTMIWKNMRPTMFIITSLTDAWERVANALSPTPPFPRDTYRLRLAALVVPPLAVSLFFSSYMFAKVVTFGIGFLFFGQPIISRAVSRLNRRYPRWQRILELRNTVLKGVPTNAQLTITLLRIGEANHAPLPPPPRSTSPPPHEPAALTTAHLRATGDDTPLNASPEEIAAAISPDTADNDRAATTGAADVDAAKAPRHGRRGSRLLGFFKGTTKTVIETTINADKVKAKTGSMRAKDRLGAVPPPGEEHRRSGPVAFKARHRGRKGFVVLKPQSDMQGPGPAPVVGFVLAKDAAAACEAEGVGGSGASGLRASWSLPVSRVDELRKVGGFGWKAKLVVGWALEREVADGLEIVERETGARWKVTACPRRDELFNRLVAVGGQRWVSM</sequence>
<evidence type="ECO:0000256" key="1">
    <source>
        <dbReference type="SAM" id="MobiDB-lite"/>
    </source>
</evidence>
<keyword evidence="2" id="KW-0812">Transmembrane</keyword>
<comment type="caution">
    <text evidence="3">The sequence shown here is derived from an EMBL/GenBank/DDBJ whole genome shotgun (WGS) entry which is preliminary data.</text>
</comment>
<evidence type="ECO:0000313" key="4">
    <source>
        <dbReference type="Proteomes" id="UP001365128"/>
    </source>
</evidence>
<feature type="transmembrane region" description="Helical" evidence="2">
    <location>
        <begin position="180"/>
        <end position="205"/>
    </location>
</feature>
<dbReference type="Pfam" id="PF11696">
    <property type="entry name" value="DUF3292"/>
    <property type="match status" value="1"/>
</dbReference>
<feature type="region of interest" description="Disordered" evidence="1">
    <location>
        <begin position="557"/>
        <end position="582"/>
    </location>
</feature>
<dbReference type="EMBL" id="JBBPDW010000067">
    <property type="protein sequence ID" value="KAK7529755.1"/>
    <property type="molecule type" value="Genomic_DNA"/>
</dbReference>
<protein>
    <submittedName>
        <fullName evidence="3">Uncharacterized protein</fullName>
    </submittedName>
</protein>
<keyword evidence="4" id="KW-1185">Reference proteome</keyword>
<feature type="compositionally biased region" description="Basic and acidic residues" evidence="1">
    <location>
        <begin position="276"/>
        <end position="285"/>
    </location>
</feature>
<feature type="region of interest" description="Disordered" evidence="1">
    <location>
        <begin position="454"/>
        <end position="473"/>
    </location>
</feature>
<gene>
    <name evidence="3" type="ORF">IWX46DRAFT_535477</name>
</gene>
<feature type="region of interest" description="Disordered" evidence="1">
    <location>
        <begin position="272"/>
        <end position="298"/>
    </location>
</feature>
<feature type="region of interest" description="Disordered" evidence="1">
    <location>
        <begin position="1"/>
        <end position="44"/>
    </location>
</feature>
<reference evidence="3 4" key="1">
    <citation type="submission" date="2024-04" db="EMBL/GenBank/DDBJ databases">
        <title>Phyllosticta paracitricarpa is synonymous to the EU quarantine fungus P. citricarpa based on phylogenomic analyses.</title>
        <authorList>
            <consortium name="Lawrence Berkeley National Laboratory"/>
            <person name="Van Ingen-Buijs V.A."/>
            <person name="Van Westerhoven A.C."/>
            <person name="Haridas S."/>
            <person name="Skiadas P."/>
            <person name="Martin F."/>
            <person name="Groenewald J.Z."/>
            <person name="Crous P.W."/>
            <person name="Seidl M.F."/>
        </authorList>
    </citation>
    <scope>NUCLEOTIDE SEQUENCE [LARGE SCALE GENOMIC DNA]</scope>
    <source>
        <strain evidence="3 4">CBS 122670</strain>
    </source>
</reference>
<dbReference type="InterPro" id="IPR021709">
    <property type="entry name" value="DUF3292"/>
</dbReference>
<feature type="region of interest" description="Disordered" evidence="1">
    <location>
        <begin position="499"/>
        <end position="526"/>
    </location>
</feature>
<evidence type="ECO:0000256" key="2">
    <source>
        <dbReference type="SAM" id="Phobius"/>
    </source>
</evidence>
<keyword evidence="2" id="KW-1133">Transmembrane helix</keyword>
<dbReference type="PANTHER" id="PTHR38694">
    <property type="entry name" value="CONSERVED EXPRESSED PROTEIN"/>
    <property type="match status" value="1"/>
</dbReference>
<evidence type="ECO:0000313" key="3">
    <source>
        <dbReference type="EMBL" id="KAK7529755.1"/>
    </source>
</evidence>